<dbReference type="InterPro" id="IPR051591">
    <property type="entry name" value="UPF0224_FAM112_RNA_Proc"/>
</dbReference>
<reference evidence="6" key="1">
    <citation type="submission" date="2009-03" db="EMBL/GenBank/DDBJ databases">
        <title>Caligus clemensi ESTs and full-length cDNAs.</title>
        <authorList>
            <person name="Yasuike M."/>
            <person name="von Schalburg K."/>
            <person name="Cooper G."/>
            <person name="Leong J."/>
            <person name="Jones S.R.M."/>
            <person name="Koop B.F."/>
        </authorList>
    </citation>
    <scope>NUCLEOTIDE SEQUENCE</scope>
    <source>
        <tissue evidence="6">Whole</tissue>
    </source>
</reference>
<evidence type="ECO:0000256" key="3">
    <source>
        <dbReference type="ARBA" id="ARBA00022833"/>
    </source>
</evidence>
<dbReference type="Pfam" id="PF05253">
    <property type="entry name" value="zf-U11-48K"/>
    <property type="match status" value="1"/>
</dbReference>
<dbReference type="EMBL" id="BT080357">
    <property type="protein sequence ID" value="ACO14781.1"/>
    <property type="molecule type" value="mRNA"/>
</dbReference>
<evidence type="ECO:0000256" key="2">
    <source>
        <dbReference type="ARBA" id="ARBA00022771"/>
    </source>
</evidence>
<feature type="compositionally biased region" description="Basic and acidic residues" evidence="4">
    <location>
        <begin position="174"/>
        <end position="185"/>
    </location>
</feature>
<dbReference type="InterPro" id="IPR022776">
    <property type="entry name" value="TRM13/UPF0224_CHHC_Znf_dom"/>
</dbReference>
<protein>
    <submittedName>
        <fullName evidence="6">Gametocyte-specific factor 1</fullName>
    </submittedName>
</protein>
<dbReference type="GO" id="GO:0008270">
    <property type="term" value="F:zinc ion binding"/>
    <property type="evidence" value="ECO:0007669"/>
    <property type="project" value="UniProtKB-KW"/>
</dbReference>
<dbReference type="PROSITE" id="PS51800">
    <property type="entry name" value="ZF_CHHC_U11_48K"/>
    <property type="match status" value="1"/>
</dbReference>
<keyword evidence="2" id="KW-0863">Zinc-finger</keyword>
<evidence type="ECO:0000313" key="6">
    <source>
        <dbReference type="EMBL" id="ACO14781.1"/>
    </source>
</evidence>
<evidence type="ECO:0000259" key="5">
    <source>
        <dbReference type="PROSITE" id="PS51800"/>
    </source>
</evidence>
<keyword evidence="1" id="KW-0479">Metal-binding</keyword>
<organism evidence="6">
    <name type="scientific">Caligus clemensi</name>
    <name type="common">Sea louse</name>
    <dbReference type="NCBI Taxonomy" id="344056"/>
    <lineage>
        <taxon>Eukaryota</taxon>
        <taxon>Metazoa</taxon>
        <taxon>Ecdysozoa</taxon>
        <taxon>Arthropoda</taxon>
        <taxon>Crustacea</taxon>
        <taxon>Multicrustacea</taxon>
        <taxon>Hexanauplia</taxon>
        <taxon>Copepoda</taxon>
        <taxon>Siphonostomatoida</taxon>
        <taxon>Caligidae</taxon>
        <taxon>Caligus</taxon>
    </lineage>
</organism>
<sequence length="196" mass="22579">MSSKNKRTKNPIEKGDTWLDSATNLVQCPYDPYHRLLPERFALHLVRCRKNLLADTTSPFHKVALSVLICRFDNTHHIPGGEEKMAEHLANDCEAADAIRKPVVKAVVIPEWKKTKAREAMPNPQDVQLEDWNTSQPEIMGQDVYNPVEKLRSTPNVILNPQGLTKSQRRAFRENQRVQGEDFDKMWTPPIAEEKW</sequence>
<proteinExistence type="evidence at transcript level"/>
<gene>
    <name evidence="6" type="primary">GTSF1</name>
</gene>
<feature type="region of interest" description="Disordered" evidence="4">
    <location>
        <begin position="174"/>
        <end position="196"/>
    </location>
</feature>
<keyword evidence="3" id="KW-0862">Zinc</keyword>
<feature type="domain" description="CHHC U11-48K-type" evidence="5">
    <location>
        <begin position="25"/>
        <end position="52"/>
    </location>
</feature>
<evidence type="ECO:0000256" key="1">
    <source>
        <dbReference type="ARBA" id="ARBA00022723"/>
    </source>
</evidence>
<dbReference type="AlphaFoldDB" id="C1C0H8"/>
<dbReference type="SUPFAM" id="SSF57667">
    <property type="entry name" value="beta-beta-alpha zinc fingers"/>
    <property type="match status" value="1"/>
</dbReference>
<dbReference type="PANTHER" id="PTHR21402:SF5">
    <property type="entry name" value="GAMETOCYTE SPECIFIC FACTOR 1"/>
    <property type="match status" value="1"/>
</dbReference>
<name>C1C0H8_CALCM</name>
<accession>C1C0H8</accession>
<dbReference type="InterPro" id="IPR036236">
    <property type="entry name" value="Znf_C2H2_sf"/>
</dbReference>
<evidence type="ECO:0000256" key="4">
    <source>
        <dbReference type="SAM" id="MobiDB-lite"/>
    </source>
</evidence>
<dbReference type="PANTHER" id="PTHR21402">
    <property type="entry name" value="GAMETOCYTE SPECIFIC FACTOR 1-RELATED"/>
    <property type="match status" value="1"/>
</dbReference>